<dbReference type="EMBL" id="DWWV01000156">
    <property type="protein sequence ID" value="HJC11454.1"/>
    <property type="molecule type" value="Genomic_DNA"/>
</dbReference>
<reference evidence="2" key="2">
    <citation type="submission" date="2021-04" db="EMBL/GenBank/DDBJ databases">
        <authorList>
            <person name="Gilroy R."/>
        </authorList>
    </citation>
    <scope>NUCLEOTIDE SEQUENCE</scope>
    <source>
        <strain evidence="2">ChiSxjej6B18-287</strain>
    </source>
</reference>
<dbReference type="SMART" id="SM00331">
    <property type="entry name" value="PP2C_SIG"/>
    <property type="match status" value="1"/>
</dbReference>
<dbReference type="AlphaFoldDB" id="A0A9D2N894"/>
<evidence type="ECO:0000313" key="3">
    <source>
        <dbReference type="Proteomes" id="UP000823893"/>
    </source>
</evidence>
<dbReference type="Pfam" id="PF13672">
    <property type="entry name" value="PP2C_2"/>
    <property type="match status" value="1"/>
</dbReference>
<dbReference type="Proteomes" id="UP000823893">
    <property type="component" value="Unassembled WGS sequence"/>
</dbReference>
<dbReference type="InterPro" id="IPR001932">
    <property type="entry name" value="PPM-type_phosphatase-like_dom"/>
</dbReference>
<dbReference type="SUPFAM" id="SSF81606">
    <property type="entry name" value="PP2C-like"/>
    <property type="match status" value="1"/>
</dbReference>
<reference evidence="2" key="1">
    <citation type="journal article" date="2021" name="PeerJ">
        <title>Extensive microbial diversity within the chicken gut microbiome revealed by metagenomics and culture.</title>
        <authorList>
            <person name="Gilroy R."/>
            <person name="Ravi A."/>
            <person name="Getino M."/>
            <person name="Pursley I."/>
            <person name="Horton D.L."/>
            <person name="Alikhan N.F."/>
            <person name="Baker D."/>
            <person name="Gharbi K."/>
            <person name="Hall N."/>
            <person name="Watson M."/>
            <person name="Adriaenssens E.M."/>
            <person name="Foster-Nyarko E."/>
            <person name="Jarju S."/>
            <person name="Secka A."/>
            <person name="Antonio M."/>
            <person name="Oren A."/>
            <person name="Chaudhuri R.R."/>
            <person name="La Ragione R."/>
            <person name="Hildebrand F."/>
            <person name="Pallen M.J."/>
        </authorList>
    </citation>
    <scope>NUCLEOTIDE SEQUENCE</scope>
    <source>
        <strain evidence="2">ChiSxjej6B18-287</strain>
    </source>
</reference>
<evidence type="ECO:0000259" key="1">
    <source>
        <dbReference type="PROSITE" id="PS51746"/>
    </source>
</evidence>
<organism evidence="2 3">
    <name type="scientific">Candidatus Blautia merdigallinarum</name>
    <dbReference type="NCBI Taxonomy" id="2838495"/>
    <lineage>
        <taxon>Bacteria</taxon>
        <taxon>Bacillati</taxon>
        <taxon>Bacillota</taxon>
        <taxon>Clostridia</taxon>
        <taxon>Lachnospirales</taxon>
        <taxon>Lachnospiraceae</taxon>
        <taxon>Blautia</taxon>
    </lineage>
</organism>
<dbReference type="CDD" id="cd00143">
    <property type="entry name" value="PP2Cc"/>
    <property type="match status" value="1"/>
</dbReference>
<dbReference type="Gene3D" id="3.60.40.10">
    <property type="entry name" value="PPM-type phosphatase domain"/>
    <property type="match status" value="1"/>
</dbReference>
<dbReference type="InterPro" id="IPR036457">
    <property type="entry name" value="PPM-type-like_dom_sf"/>
</dbReference>
<name>A0A9D2N894_9FIRM</name>
<comment type="caution">
    <text evidence="2">The sequence shown here is derived from an EMBL/GenBank/DDBJ whole genome shotgun (WGS) entry which is preliminary data.</text>
</comment>
<feature type="domain" description="PPM-type phosphatase" evidence="1">
    <location>
        <begin position="5"/>
        <end position="256"/>
    </location>
</feature>
<dbReference type="SMART" id="SM00332">
    <property type="entry name" value="PP2Cc"/>
    <property type="match status" value="1"/>
</dbReference>
<sequence>MTNFLTIVHTDVGTRRKTNQDSILLETADTDYGQVLLGVICDGMGGLAKGEVASAILIKAFYNWFHREFPRLLYRGIGANDVRKSWRDLLLEQNQKISDYGAGGNFSLGTTATALLLAGNVYYVVNVGDSRVYYLGEEGIEQITVDQTFVQKEIDGGRMTVDEAKMHPKRNMLLQCVGASSALKPDFYTGEYEPDSVLMMCSDGFCHMIQPGEFHSRLKPGCLTMEEKMKEAAIYFAELNKSRGEEDNMSVVLIRTY</sequence>
<evidence type="ECO:0000313" key="2">
    <source>
        <dbReference type="EMBL" id="HJC11454.1"/>
    </source>
</evidence>
<proteinExistence type="predicted"/>
<gene>
    <name evidence="2" type="ORF">H9935_11725</name>
</gene>
<dbReference type="PROSITE" id="PS51746">
    <property type="entry name" value="PPM_2"/>
    <property type="match status" value="1"/>
</dbReference>
<protein>
    <submittedName>
        <fullName evidence="2">Protein phosphatase 2C domain-containing protein</fullName>
    </submittedName>
</protein>
<accession>A0A9D2N894</accession>